<gene>
    <name evidence="1" type="ORF">FKW44_002988</name>
</gene>
<sequence length="60" mass="6745">VFRGSQEHIFIQYLREIPSGPSGYPGEPVFWGFIGILDSSLYQFLDVMRTSCSCTLKGRG</sequence>
<organism evidence="1 2">
    <name type="scientific">Caligus rogercresseyi</name>
    <name type="common">Sea louse</name>
    <dbReference type="NCBI Taxonomy" id="217165"/>
    <lineage>
        <taxon>Eukaryota</taxon>
        <taxon>Metazoa</taxon>
        <taxon>Ecdysozoa</taxon>
        <taxon>Arthropoda</taxon>
        <taxon>Crustacea</taxon>
        <taxon>Multicrustacea</taxon>
        <taxon>Hexanauplia</taxon>
        <taxon>Copepoda</taxon>
        <taxon>Siphonostomatoida</taxon>
        <taxon>Caligidae</taxon>
        <taxon>Caligus</taxon>
    </lineage>
</organism>
<name>A0A7T8KKX7_CALRO</name>
<proteinExistence type="predicted"/>
<feature type="non-terminal residue" evidence="1">
    <location>
        <position position="60"/>
    </location>
</feature>
<dbReference type="AlphaFoldDB" id="A0A7T8KKX7"/>
<dbReference type="EMBL" id="CP045891">
    <property type="protein sequence ID" value="QQP57855.1"/>
    <property type="molecule type" value="Genomic_DNA"/>
</dbReference>
<accession>A0A7T8KKX7</accession>
<reference evidence="2" key="1">
    <citation type="submission" date="2021-01" db="EMBL/GenBank/DDBJ databases">
        <title>Caligus Genome Assembly.</title>
        <authorList>
            <person name="Gallardo-Escarate C."/>
        </authorList>
    </citation>
    <scope>NUCLEOTIDE SEQUENCE [LARGE SCALE GENOMIC DNA]</scope>
</reference>
<evidence type="ECO:0000313" key="2">
    <source>
        <dbReference type="Proteomes" id="UP000595437"/>
    </source>
</evidence>
<evidence type="ECO:0000313" key="1">
    <source>
        <dbReference type="EMBL" id="QQP57855.1"/>
    </source>
</evidence>
<feature type="non-terminal residue" evidence="1">
    <location>
        <position position="1"/>
    </location>
</feature>
<dbReference type="Proteomes" id="UP000595437">
    <property type="component" value="Chromosome 2"/>
</dbReference>
<protein>
    <submittedName>
        <fullName evidence="1">Uncharacterized protein</fullName>
    </submittedName>
</protein>
<keyword evidence="2" id="KW-1185">Reference proteome</keyword>